<dbReference type="EC" id="4.1.2.50" evidence="4"/>
<comment type="pathway">
    <text evidence="2">Purine metabolism; 7-cyano-7-deazaguanine biosynthesis.</text>
</comment>
<reference evidence="11 12" key="1">
    <citation type="submission" date="2018-09" db="EMBL/GenBank/DDBJ databases">
        <title>Phylogeny of the Shewanellaceae, and recommendation for two new genera, Pseudoshewanella and Parashewanella.</title>
        <authorList>
            <person name="Wang G."/>
        </authorList>
    </citation>
    <scope>NUCLEOTIDE SEQUENCE [LARGE SCALE GENOMIC DNA]</scope>
    <source>
        <strain evidence="11 12">C51</strain>
    </source>
</reference>
<dbReference type="Proteomes" id="UP000281474">
    <property type="component" value="Unassembled WGS sequence"/>
</dbReference>
<evidence type="ECO:0000256" key="2">
    <source>
        <dbReference type="ARBA" id="ARBA00005061"/>
    </source>
</evidence>
<keyword evidence="6" id="KW-0479">Metal-binding</keyword>
<dbReference type="SUPFAM" id="SSF55620">
    <property type="entry name" value="Tetrahydrobiopterin biosynthesis enzymes-like"/>
    <property type="match status" value="1"/>
</dbReference>
<comment type="similarity">
    <text evidence="3">Belongs to the PTPS family. QueD subfamily.</text>
</comment>
<evidence type="ECO:0000256" key="6">
    <source>
        <dbReference type="ARBA" id="ARBA00022723"/>
    </source>
</evidence>
<keyword evidence="7" id="KW-0862">Zinc</keyword>
<gene>
    <name evidence="11" type="ORF">D5018_10665</name>
</gene>
<keyword evidence="8" id="KW-0456">Lyase</keyword>
<evidence type="ECO:0000256" key="4">
    <source>
        <dbReference type="ARBA" id="ARBA00012982"/>
    </source>
</evidence>
<protein>
    <recommendedName>
        <fullName evidence="5">6-carboxy-5,6,7,8-tetrahydropterin synthase</fullName>
        <ecNumber evidence="4">4.1.2.50</ecNumber>
    </recommendedName>
    <alternativeName>
        <fullName evidence="9">Queuosine biosynthesis protein QueD</fullName>
    </alternativeName>
</protein>
<evidence type="ECO:0000256" key="8">
    <source>
        <dbReference type="ARBA" id="ARBA00023239"/>
    </source>
</evidence>
<name>A0A3L8PWI9_9GAMM</name>
<evidence type="ECO:0000313" key="12">
    <source>
        <dbReference type="Proteomes" id="UP000281474"/>
    </source>
</evidence>
<dbReference type="RefSeq" id="WP_121838992.1">
    <property type="nucleotide sequence ID" value="NZ_ML014777.1"/>
</dbReference>
<accession>A0A3L8PWI9</accession>
<comment type="caution">
    <text evidence="11">The sequence shown here is derived from an EMBL/GenBank/DDBJ whole genome shotgun (WGS) entry which is preliminary data.</text>
</comment>
<dbReference type="Pfam" id="PF01242">
    <property type="entry name" value="PTPS"/>
    <property type="match status" value="1"/>
</dbReference>
<evidence type="ECO:0000256" key="7">
    <source>
        <dbReference type="ARBA" id="ARBA00022833"/>
    </source>
</evidence>
<dbReference type="PANTHER" id="PTHR12589:SF7">
    <property type="entry name" value="6-PYRUVOYL TETRAHYDROBIOPTERIN SYNTHASE"/>
    <property type="match status" value="1"/>
</dbReference>
<organism evidence="11 12">
    <name type="scientific">Parashewanella curva</name>
    <dbReference type="NCBI Taxonomy" id="2338552"/>
    <lineage>
        <taxon>Bacteria</taxon>
        <taxon>Pseudomonadati</taxon>
        <taxon>Pseudomonadota</taxon>
        <taxon>Gammaproteobacteria</taxon>
        <taxon>Alteromonadales</taxon>
        <taxon>Shewanellaceae</taxon>
        <taxon>Parashewanella</taxon>
    </lineage>
</organism>
<evidence type="ECO:0000313" key="11">
    <source>
        <dbReference type="EMBL" id="RLV59715.1"/>
    </source>
</evidence>
<sequence length="167" mass="19159">MTQTNRRLTHLVLAKEYMKFSAAHFTIFSVTERERLHGHNFQVSLELTLPVGNDGLSHSYRLFKDQARALCETLDEYCLLPNHSPYLDIHQNNNEYHVKFHNETLRFPVSDTLLLPIKNTSVEELSFYLLEQIIRALPPVKYGIEHVTVSVSSGAGQSGSSSWKKEE</sequence>
<evidence type="ECO:0000256" key="10">
    <source>
        <dbReference type="ARBA" id="ARBA00048807"/>
    </source>
</evidence>
<comment type="cofactor">
    <cofactor evidence="1">
        <name>Zn(2+)</name>
        <dbReference type="ChEBI" id="CHEBI:29105"/>
    </cofactor>
</comment>
<comment type="catalytic activity">
    <reaction evidence="10">
        <text>7,8-dihydroneopterin 3'-triphosphate + H2O = 6-carboxy-5,6,7,8-tetrahydropterin + triphosphate + acetaldehyde + 2 H(+)</text>
        <dbReference type="Rhea" id="RHEA:27966"/>
        <dbReference type="ChEBI" id="CHEBI:15343"/>
        <dbReference type="ChEBI" id="CHEBI:15377"/>
        <dbReference type="ChEBI" id="CHEBI:15378"/>
        <dbReference type="ChEBI" id="CHEBI:18036"/>
        <dbReference type="ChEBI" id="CHEBI:58462"/>
        <dbReference type="ChEBI" id="CHEBI:61032"/>
        <dbReference type="EC" id="4.1.2.50"/>
    </reaction>
</comment>
<keyword evidence="12" id="KW-1185">Reference proteome</keyword>
<dbReference type="InterPro" id="IPR038418">
    <property type="entry name" value="6-PTP_synth/QueD_sf"/>
</dbReference>
<evidence type="ECO:0000256" key="1">
    <source>
        <dbReference type="ARBA" id="ARBA00001947"/>
    </source>
</evidence>
<proteinExistence type="inferred from homology"/>
<dbReference type="Gene3D" id="3.30.479.10">
    <property type="entry name" value="6-pyruvoyl tetrahydropterin synthase/QueD"/>
    <property type="match status" value="1"/>
</dbReference>
<dbReference type="GO" id="GO:0070497">
    <property type="term" value="F:6-carboxytetrahydropterin synthase activity"/>
    <property type="evidence" value="ECO:0007669"/>
    <property type="project" value="UniProtKB-EC"/>
</dbReference>
<evidence type="ECO:0000256" key="3">
    <source>
        <dbReference type="ARBA" id="ARBA00008900"/>
    </source>
</evidence>
<dbReference type="PANTHER" id="PTHR12589">
    <property type="entry name" value="PYRUVOYL TETRAHYDROBIOPTERIN SYNTHASE"/>
    <property type="match status" value="1"/>
</dbReference>
<dbReference type="OrthoDB" id="9804698at2"/>
<dbReference type="AlphaFoldDB" id="A0A3L8PWI9"/>
<evidence type="ECO:0000256" key="5">
    <source>
        <dbReference type="ARBA" id="ARBA00018141"/>
    </source>
</evidence>
<evidence type="ECO:0000256" key="9">
    <source>
        <dbReference type="ARBA" id="ARBA00031449"/>
    </source>
</evidence>
<dbReference type="UniPathway" id="UPA00391"/>
<dbReference type="EMBL" id="QZEI01000028">
    <property type="protein sequence ID" value="RLV59715.1"/>
    <property type="molecule type" value="Genomic_DNA"/>
</dbReference>
<dbReference type="GO" id="GO:0046872">
    <property type="term" value="F:metal ion binding"/>
    <property type="evidence" value="ECO:0007669"/>
    <property type="project" value="UniProtKB-KW"/>
</dbReference>
<dbReference type="InterPro" id="IPR007115">
    <property type="entry name" value="6-PTP_synth/QueD"/>
</dbReference>